<reference evidence="3" key="1">
    <citation type="submission" date="2014-09" db="EMBL/GenBank/DDBJ databases">
        <authorList>
            <person name="Gomez-Valero L."/>
        </authorList>
    </citation>
    <scope>NUCLEOTIDE SEQUENCE [LARGE SCALE GENOMIC DNA]</scope>
    <source>
        <strain evidence="3">ATCC700992</strain>
        <plasmid evidence="3">LLAP10_pA</plasmid>
    </source>
</reference>
<dbReference type="RefSeq" id="WP_052674065.1">
    <property type="nucleotide sequence ID" value="NZ_LN614828.1"/>
</dbReference>
<dbReference type="HOGENOM" id="CLU_012817_15_1_6"/>
<evidence type="ECO:0008006" key="4">
    <source>
        <dbReference type="Google" id="ProtNLM"/>
    </source>
</evidence>
<keyword evidence="2" id="KW-0614">Plasmid</keyword>
<dbReference type="PANTHER" id="PTHR30203">
    <property type="entry name" value="OUTER MEMBRANE CATION EFFLUX PROTEIN"/>
    <property type="match status" value="1"/>
</dbReference>
<dbReference type="Gene3D" id="1.20.1600.10">
    <property type="entry name" value="Outer membrane efflux proteins (OEP)"/>
    <property type="match status" value="1"/>
</dbReference>
<gene>
    <name evidence="2" type="ORF">LFA_pA0050</name>
</gene>
<evidence type="ECO:0000313" key="2">
    <source>
        <dbReference type="EMBL" id="CEG59158.1"/>
    </source>
</evidence>
<dbReference type="PANTHER" id="PTHR30203:SF23">
    <property type="entry name" value="OUTER MEMBRANE EFFLUX PROTEIN"/>
    <property type="match status" value="1"/>
</dbReference>
<keyword evidence="1" id="KW-0175">Coiled coil</keyword>
<dbReference type="GO" id="GO:0015562">
    <property type="term" value="F:efflux transmembrane transporter activity"/>
    <property type="evidence" value="ECO:0007669"/>
    <property type="project" value="InterPro"/>
</dbReference>
<dbReference type="EMBL" id="LN614828">
    <property type="protein sequence ID" value="CEG59158.1"/>
    <property type="molecule type" value="Genomic_DNA"/>
</dbReference>
<accession>A0A098G9M7</accession>
<protein>
    <recommendedName>
        <fullName evidence="4">Outer membrane efflux protein</fullName>
    </recommendedName>
</protein>
<organism evidence="2 3">
    <name type="scientific">Legionella fallonii LLAP-10</name>
    <dbReference type="NCBI Taxonomy" id="1212491"/>
    <lineage>
        <taxon>Bacteria</taxon>
        <taxon>Pseudomonadati</taxon>
        <taxon>Pseudomonadota</taxon>
        <taxon>Gammaproteobacteria</taxon>
        <taxon>Legionellales</taxon>
        <taxon>Legionellaceae</taxon>
        <taxon>Legionella</taxon>
    </lineage>
</organism>
<geneLocation type="plasmid" evidence="3">
    <name>LLAP10_pA</name>
</geneLocation>
<sequence length="432" mass="48793">MGLCVQSIIALKKRLGGITVVLFSVFYLNTYATTLSTPLSFSEAGRLAILFSPELKRLCTEAEALDQKAIADRQLPDPKLMAGTINVPTNNFSFTQDEMTMIMGGLEQRLPPGHSLAIKSRRTKAEAVVYRARFQEQKLALARTAHEAWLELYYWQQAAHIVQANRRLFVYLLKVAKSQYAQAIATQSDVLQVEVELSQLDEQQVQITQQIEQVRAKLGRWIGQEEARRPLAAKLPKLPHLPSLSTLKNNIKSHPLLKADLGSIQANREAVALAKEQFKPGVVFDVNYGVRQGRMPDGTPRSNMLTAQVTVDLPIFPKHRQTPRLREQFLHLESAFLDRNAHFRDLMEMLISSYAAWQQLIRRDAVFTQKLMPEAKQNAKAALLAYQSATTDMNTVLRAYSGELNIQLEQLNVEIEQLKTRVTLLYLEGKTG</sequence>
<dbReference type="Proteomes" id="UP000032430">
    <property type="component" value="Plasmid II"/>
</dbReference>
<name>A0A098G9M7_9GAMM</name>
<proteinExistence type="predicted"/>
<dbReference type="AlphaFoldDB" id="A0A098G9M7"/>
<feature type="coiled-coil region" evidence="1">
    <location>
        <begin position="401"/>
        <end position="428"/>
    </location>
</feature>
<dbReference type="OrthoDB" id="5607838at2"/>
<dbReference type="KEGG" id="lfa:LFA_pA0050"/>
<evidence type="ECO:0000256" key="1">
    <source>
        <dbReference type="SAM" id="Coils"/>
    </source>
</evidence>
<dbReference type="InterPro" id="IPR010131">
    <property type="entry name" value="MdtP/NodT-like"/>
</dbReference>
<dbReference type="SUPFAM" id="SSF56954">
    <property type="entry name" value="Outer membrane efflux proteins (OEP)"/>
    <property type="match status" value="1"/>
</dbReference>
<evidence type="ECO:0000313" key="3">
    <source>
        <dbReference type="Proteomes" id="UP000032430"/>
    </source>
</evidence>
<keyword evidence="3" id="KW-1185">Reference proteome</keyword>